<proteinExistence type="predicted"/>
<reference evidence="1 2" key="1">
    <citation type="submission" date="2019-09" db="EMBL/GenBank/DDBJ databases">
        <authorList>
            <person name="Depoorter E."/>
        </authorList>
    </citation>
    <scope>NUCLEOTIDE SEQUENCE [LARGE SCALE GENOMIC DNA]</scope>
    <source>
        <strain evidence="1">LMG 13014</strain>
    </source>
</reference>
<dbReference type="Proteomes" id="UP000494261">
    <property type="component" value="Unassembled WGS sequence"/>
</dbReference>
<protein>
    <recommendedName>
        <fullName evidence="3">Transposase IS30-like HTH domain-containing protein</fullName>
    </recommendedName>
</protein>
<accession>A0A6P2STF8</accession>
<name>A0A6P2STF8_9BURK</name>
<gene>
    <name evidence="1" type="ORF">BLA13014_08278</name>
</gene>
<evidence type="ECO:0000313" key="1">
    <source>
        <dbReference type="EMBL" id="VWC53911.1"/>
    </source>
</evidence>
<dbReference type="EMBL" id="CABVQC010000123">
    <property type="protein sequence ID" value="VWC53911.1"/>
    <property type="molecule type" value="Genomic_DNA"/>
</dbReference>
<organism evidence="1 2">
    <name type="scientific">Burkholderia aenigmatica</name>
    <dbReference type="NCBI Taxonomy" id="2015348"/>
    <lineage>
        <taxon>Bacteria</taxon>
        <taxon>Pseudomonadati</taxon>
        <taxon>Pseudomonadota</taxon>
        <taxon>Betaproteobacteria</taxon>
        <taxon>Burkholderiales</taxon>
        <taxon>Burkholderiaceae</taxon>
        <taxon>Burkholderia</taxon>
        <taxon>Burkholderia cepacia complex</taxon>
    </lineage>
</organism>
<sequence>MWERWRTGESLQQIAQLFDRNHSSVQRILAEVTPGKAYRLS</sequence>
<evidence type="ECO:0008006" key="3">
    <source>
        <dbReference type="Google" id="ProtNLM"/>
    </source>
</evidence>
<evidence type="ECO:0000313" key="2">
    <source>
        <dbReference type="Proteomes" id="UP000494261"/>
    </source>
</evidence>
<dbReference type="AlphaFoldDB" id="A0A6P2STF8"/>